<dbReference type="InterPro" id="IPR006520">
    <property type="entry name" value="Dit_BPSPP_N"/>
</dbReference>
<dbReference type="Gene3D" id="2.40.30.200">
    <property type="match status" value="1"/>
</dbReference>
<evidence type="ECO:0000313" key="2">
    <source>
        <dbReference type="EMBL" id="ALJ99637.1"/>
    </source>
</evidence>
<feature type="domain" description="Siphovirus-type tail component RIFT-related" evidence="1">
    <location>
        <begin position="37"/>
        <end position="133"/>
    </location>
</feature>
<evidence type="ECO:0000313" key="3">
    <source>
        <dbReference type="Proteomes" id="UP000225058"/>
    </source>
</evidence>
<dbReference type="NCBIfam" id="TIGR01633">
    <property type="entry name" value="phi3626_gp14_N"/>
    <property type="match status" value="1"/>
</dbReference>
<sequence length="521" mass="58690">MIGMSVTYDGKNLTELFNEGQGRAVPVDVTKNVASNFNNNYQEQGHRRYGQQFLYNTLSVKQIQVSFNLVGNFDYFNSVAETLGGYLNVDKPKPLIFGDEPNKVWEAIPSGQASLAVDKNTSPITATVTVTFDVPKSYSENKAEALVSSDGETKFGSIKKVSTWHYKATLKNFGTAETYPDIKLKFNSDNGWVGIVKSATESYEIGNPNESDTENVKKSEILFDYVSNNWITKGFEVGIKNQGRFNDGSQSLNGTLTIDNTWGRPHIALANRGSGDTYLRGGSLTWDIPADSNGEKGALYEYFWWRQILWLGSPNQFGFIKISVTDANGEFLYGVETLKHTNGFGCFYNFLASDGKGGYKVLDRKHFYGTHVSTANPFNEPQGWSDVQRFDDVLQFYWQGSYPKFTVPEIKGKKSDKIHIGIFGIKDWPLITHLYLDSFVYAKHHVTKEEDIPNRFRAGSILEVDMSKGKTLIDNLPASNELTYLSEPFSIDTGETEIDIYTNSWIRNDPTIEISWKERFV</sequence>
<dbReference type="Proteomes" id="UP000225058">
    <property type="component" value="Segment"/>
</dbReference>
<proteinExistence type="predicted"/>
<keyword evidence="3" id="KW-1185">Reference proteome</keyword>
<accession>A0A1S5PS38</accession>
<protein>
    <submittedName>
        <fullName evidence="2">Minor tail protein</fullName>
    </submittedName>
</protein>
<dbReference type="InterPro" id="IPR008841">
    <property type="entry name" value="Siphovirus-type_tail_N"/>
</dbReference>
<evidence type="ECO:0000259" key="1">
    <source>
        <dbReference type="Pfam" id="PF05709"/>
    </source>
</evidence>
<reference evidence="2 3" key="1">
    <citation type="journal article" date="2017" name="Sci. Rep.">
        <title>Phage-host interactions in Streptococcus thermophilus: Genome analysis of phages isolated in Uruguay and ectopic spacer acquisition in CRISPR array.</title>
        <authorList>
            <person name="Achigar R."/>
            <person name="Magadan A.H."/>
            <person name="Tremblay D.M."/>
            <person name="Julia Pianzzola M."/>
            <person name="Moineau S."/>
        </authorList>
    </citation>
    <scope>NUCLEOTIDE SEQUENCE [LARGE SCALE GENOMIC DNA]</scope>
</reference>
<gene>
    <name evidence="2" type="ORF">sp128_14</name>
</gene>
<name>A0A1S5PS38_9CAUD</name>
<organism evidence="2 3">
    <name type="scientific">Streptococcus phage 128</name>
    <dbReference type="NCBI Taxonomy" id="1718281"/>
    <lineage>
        <taxon>Viruses</taxon>
        <taxon>Duplodnaviria</taxon>
        <taxon>Heunggongvirae</taxon>
        <taxon>Uroviricota</taxon>
        <taxon>Caudoviricetes</taxon>
        <taxon>Aliceevansviridae</taxon>
        <taxon>Moineauvirus</taxon>
        <taxon>Moineauvirus mv128</taxon>
    </lineage>
</organism>
<dbReference type="EMBL" id="KT717085">
    <property type="protein sequence ID" value="ALJ99637.1"/>
    <property type="molecule type" value="Genomic_DNA"/>
</dbReference>
<dbReference type="Pfam" id="PF05709">
    <property type="entry name" value="Sipho_tail"/>
    <property type="match status" value="1"/>
</dbReference>